<dbReference type="GO" id="GO:0003677">
    <property type="term" value="F:DNA binding"/>
    <property type="evidence" value="ECO:0007669"/>
    <property type="project" value="UniProtKB-KW"/>
</dbReference>
<dbReference type="EMBL" id="LN719426">
    <property type="protein sequence ID" value="CEP07669.1"/>
    <property type="molecule type" value="Genomic_DNA"/>
</dbReference>
<evidence type="ECO:0000313" key="3">
    <source>
        <dbReference type="EMBL" id="CEP07669.1"/>
    </source>
</evidence>
<accession>A0A0B7MXM2</accession>
<proteinExistence type="predicted"/>
<dbReference type="OrthoDB" id="2287076at2759"/>
<dbReference type="Gene3D" id="1.10.150.130">
    <property type="match status" value="1"/>
</dbReference>
<evidence type="ECO:0008006" key="5">
    <source>
        <dbReference type="Google" id="ProtNLM"/>
    </source>
</evidence>
<sequence>MEQLPESLRKSPLESHITGNSQDHAGTSPYSDSDSTALAQCSLVPVSAAYGSVSSLDATTTSSANNIPQDSSPIETTELDALRVATIRSQLLKKHLSPQAVADLLAQRLAPTGTNLAYRKNQLRFLEWAIQHNVSFTSFTPVDLVNFLADMRSRHNLQASTLKTLRAAVGHLHDDPQGIRTSDDINKYIDFMMKQAPLVSIHRPTVDLSPAITFAQSIASKPTTSIKRLQQKLAFLLAMAAFLRPS</sequence>
<reference evidence="3 4" key="1">
    <citation type="submission" date="2014-09" db="EMBL/GenBank/DDBJ databases">
        <authorList>
            <person name="Ellenberger Sabrina"/>
        </authorList>
    </citation>
    <scope>NUCLEOTIDE SEQUENCE [LARGE SCALE GENOMIC DNA]</scope>
    <source>
        <strain evidence="3 4">CBS 412.66</strain>
    </source>
</reference>
<evidence type="ECO:0000256" key="1">
    <source>
        <dbReference type="ARBA" id="ARBA00023125"/>
    </source>
</evidence>
<gene>
    <name evidence="3" type="primary">PARPA_00977.1 scaffold 1359</name>
</gene>
<dbReference type="AlphaFoldDB" id="A0A0B7MXM2"/>
<evidence type="ECO:0000313" key="4">
    <source>
        <dbReference type="Proteomes" id="UP000054107"/>
    </source>
</evidence>
<evidence type="ECO:0000256" key="2">
    <source>
        <dbReference type="SAM" id="MobiDB-lite"/>
    </source>
</evidence>
<organism evidence="3 4">
    <name type="scientific">Parasitella parasitica</name>
    <dbReference type="NCBI Taxonomy" id="35722"/>
    <lineage>
        <taxon>Eukaryota</taxon>
        <taxon>Fungi</taxon>
        <taxon>Fungi incertae sedis</taxon>
        <taxon>Mucoromycota</taxon>
        <taxon>Mucoromycotina</taxon>
        <taxon>Mucoromycetes</taxon>
        <taxon>Mucorales</taxon>
        <taxon>Mucorineae</taxon>
        <taxon>Mucoraceae</taxon>
        <taxon>Parasitella</taxon>
    </lineage>
</organism>
<dbReference type="STRING" id="35722.A0A0B7MXM2"/>
<protein>
    <recommendedName>
        <fullName evidence="5">Core-binding (CB) domain-containing protein</fullName>
    </recommendedName>
</protein>
<dbReference type="SUPFAM" id="SSF47823">
    <property type="entry name" value="lambda integrase-like, N-terminal domain"/>
    <property type="match status" value="1"/>
</dbReference>
<dbReference type="PANTHER" id="PTHR33066">
    <property type="entry name" value="INTEGRASE_SAM-LIKE_N DOMAIN-CONTAINING PROTEIN"/>
    <property type="match status" value="1"/>
</dbReference>
<keyword evidence="1" id="KW-0238">DNA-binding</keyword>
<dbReference type="Proteomes" id="UP000054107">
    <property type="component" value="Unassembled WGS sequence"/>
</dbReference>
<dbReference type="PANTHER" id="PTHR33066:SF2">
    <property type="entry name" value="FILAGGRIN-2-LIKE"/>
    <property type="match status" value="1"/>
</dbReference>
<keyword evidence="4" id="KW-1185">Reference proteome</keyword>
<feature type="region of interest" description="Disordered" evidence="2">
    <location>
        <begin position="1"/>
        <end position="35"/>
    </location>
</feature>
<name>A0A0B7MXM2_9FUNG</name>
<feature type="compositionally biased region" description="Polar residues" evidence="2">
    <location>
        <begin position="17"/>
        <end position="35"/>
    </location>
</feature>
<dbReference type="InterPro" id="IPR010998">
    <property type="entry name" value="Integrase_recombinase_N"/>
</dbReference>